<evidence type="ECO:0000259" key="2">
    <source>
        <dbReference type="Pfam" id="PF06057"/>
    </source>
</evidence>
<keyword evidence="4" id="KW-1185">Reference proteome</keyword>
<dbReference type="RefSeq" id="WP_184261314.1">
    <property type="nucleotide sequence ID" value="NZ_JACIIX010000001.1"/>
</dbReference>
<organism evidence="3 4">
    <name type="scientific">Novispirillum itersonii</name>
    <name type="common">Aquaspirillum itersonii</name>
    <dbReference type="NCBI Taxonomy" id="189"/>
    <lineage>
        <taxon>Bacteria</taxon>
        <taxon>Pseudomonadati</taxon>
        <taxon>Pseudomonadota</taxon>
        <taxon>Alphaproteobacteria</taxon>
        <taxon>Rhodospirillales</taxon>
        <taxon>Novispirillaceae</taxon>
        <taxon>Novispirillum</taxon>
    </lineage>
</organism>
<dbReference type="InterPro" id="IPR010333">
    <property type="entry name" value="VirJ"/>
</dbReference>
<protein>
    <submittedName>
        <fullName evidence="3">Type IV secretory pathway VirJ component</fullName>
    </submittedName>
</protein>
<dbReference type="InterPro" id="IPR011225">
    <property type="entry name" value="IV_sec_VirJ"/>
</dbReference>
<feature type="signal peptide" evidence="1">
    <location>
        <begin position="1"/>
        <end position="25"/>
    </location>
</feature>
<dbReference type="EMBL" id="JACIIX010000001">
    <property type="protein sequence ID" value="MBB6209247.1"/>
    <property type="molecule type" value="Genomic_DNA"/>
</dbReference>
<feature type="chain" id="PRO_5030902864" evidence="1">
    <location>
        <begin position="26"/>
        <end position="474"/>
    </location>
</feature>
<dbReference type="Pfam" id="PF06057">
    <property type="entry name" value="VirJ"/>
    <property type="match status" value="1"/>
</dbReference>
<reference evidence="3 4" key="1">
    <citation type="submission" date="2020-08" db="EMBL/GenBank/DDBJ databases">
        <title>Genomic Encyclopedia of Type Strains, Phase IV (KMG-IV): sequencing the most valuable type-strain genomes for metagenomic binning, comparative biology and taxonomic classification.</title>
        <authorList>
            <person name="Goeker M."/>
        </authorList>
    </citation>
    <scope>NUCLEOTIDE SEQUENCE [LARGE SCALE GENOMIC DNA]</scope>
    <source>
        <strain evidence="3 4">DSM 11590</strain>
    </source>
</reference>
<proteinExistence type="predicted"/>
<evidence type="ECO:0000313" key="3">
    <source>
        <dbReference type="EMBL" id="MBB6209247.1"/>
    </source>
</evidence>
<gene>
    <name evidence="3" type="ORF">FHS48_000628</name>
</gene>
<sequence>MIGFRWTPWVGAGLLAALLSAPVQAQTFDMGGIGSPEILQPAGTPSGVVALFSDAGGWGERERTLARSLTDSGILVMGIDTPATLKRIEGFTEDACADVIGEVEAVSHQLQSGLGLPSYHFPVVTGSGLGGAVVVALAGQTEEATVASLVAVDPQPFVPGTKPICSRGRITETGAGRFYALPPPPTRFTLKVIESASATMAQKARMQGLRTGISMGARFKAVADPVNVAMVKEALLSVPQPVAPPAAGITSDATGAASVADLPLEPMPVEQPSDTFVVFYSGDGGWRDLDKDVAAVFQEQGIPVVGVDVLRYFWKEQSPDVSARDLSRIIRAYSEEWNASSVILIGFSFGADVLPFLATRLPAEDQAKIRQMTLLGLSDHADFEVTVSNWLANRKTPLARQTLPEIRRLPPQKIQCIYGEKDEDNACRKLMETGVEVVKTPGGHHFGKDYPALARLILAGLEKRQSATGSGQTK</sequence>
<dbReference type="InterPro" id="IPR029058">
    <property type="entry name" value="AB_hydrolase_fold"/>
</dbReference>
<keyword evidence="1" id="KW-0732">Signal</keyword>
<evidence type="ECO:0000256" key="1">
    <source>
        <dbReference type="SAM" id="SignalP"/>
    </source>
</evidence>
<dbReference type="AlphaFoldDB" id="A0A7W9ZEQ8"/>
<dbReference type="Proteomes" id="UP000544872">
    <property type="component" value="Unassembled WGS sequence"/>
</dbReference>
<dbReference type="SUPFAM" id="SSF53474">
    <property type="entry name" value="alpha/beta-Hydrolases"/>
    <property type="match status" value="2"/>
</dbReference>
<dbReference type="PIRSF" id="PIRSF029063">
    <property type="entry name" value="IV_sec_VirJ"/>
    <property type="match status" value="1"/>
</dbReference>
<feature type="domain" description="Bacterial virulence" evidence="2">
    <location>
        <begin position="274"/>
        <end position="464"/>
    </location>
</feature>
<accession>A0A7W9ZEQ8</accession>
<evidence type="ECO:0000313" key="4">
    <source>
        <dbReference type="Proteomes" id="UP000544872"/>
    </source>
</evidence>
<comment type="caution">
    <text evidence="3">The sequence shown here is derived from an EMBL/GenBank/DDBJ whole genome shotgun (WGS) entry which is preliminary data.</text>
</comment>
<name>A0A7W9ZEQ8_NOVIT</name>
<dbReference type="Gene3D" id="3.40.50.1820">
    <property type="entry name" value="alpha/beta hydrolase"/>
    <property type="match status" value="2"/>
</dbReference>